<sequence>MPPKLVRPRLTLGAGGLAVLLGALDAYVLVSLLTSVVTDLDIPINHLERATPVITGYLLGYVAGMPLLGRLSDRYGRRVVILACLVAFALGSVATASATGIVQLVAGRGLQGLAGGALLPVTMALAADVFGDRRRAAALGWVGAAQELGAVLGPLFGAAVGGWLGWRGIFWLNLPLAALCALAVWFALPARDSALPARDSALPARDSALPNHDDALPARDTALPAPDDATAGDKATGRPKVDVVGGVLLAIALGLLVAGLYNPEPEHQVLPSWGLPTLGAGVLALIGFAVWESRAKVMLIDLTGVRRTPFFGSLLASLCAGAALLVTLVDVQLVAQTVFGKSAWDGTLLLTRFLVALPVGAVLGGLLLRFAGERVLTVLGLLLSAGAYLLIAGWPADALAAHHPLGLPRVDTDLVLAGLSLGLVIAPLSAVVLRVVPAAQRGVASAALVVSRMIGMLFGVAALSAWGFHRFRELTATLNTPLPFGVSEEDFQRQMTAYEQALRAALQTEYREIFLATAVICVVGAIGGLLLGGDSSDRRRLEVTADR</sequence>
<dbReference type="SUPFAM" id="SSF103473">
    <property type="entry name" value="MFS general substrate transporter"/>
    <property type="match status" value="2"/>
</dbReference>
<keyword evidence="5 9" id="KW-1133">Transmembrane helix</keyword>
<evidence type="ECO:0000256" key="6">
    <source>
        <dbReference type="ARBA" id="ARBA00023136"/>
    </source>
</evidence>
<comment type="caution">
    <text evidence="11">The sequence shown here is derived from an EMBL/GenBank/DDBJ whole genome shotgun (WGS) entry which is preliminary data.</text>
</comment>
<dbReference type="PANTHER" id="PTHR23501:SF191">
    <property type="entry name" value="VACUOLAR BASIC AMINO ACID TRANSPORTER 4"/>
    <property type="match status" value="1"/>
</dbReference>
<dbReference type="Gene3D" id="1.20.1720.10">
    <property type="entry name" value="Multidrug resistance protein D"/>
    <property type="match status" value="1"/>
</dbReference>
<evidence type="ECO:0000256" key="3">
    <source>
        <dbReference type="ARBA" id="ARBA00022519"/>
    </source>
</evidence>
<evidence type="ECO:0000259" key="10">
    <source>
        <dbReference type="PROSITE" id="PS50850"/>
    </source>
</evidence>
<feature type="transmembrane region" description="Helical" evidence="9">
    <location>
        <begin position="112"/>
        <end position="131"/>
    </location>
</feature>
<evidence type="ECO:0000256" key="5">
    <source>
        <dbReference type="ARBA" id="ARBA00022989"/>
    </source>
</evidence>
<name>A0ABV8LYR8_9ACTN</name>
<evidence type="ECO:0000256" key="4">
    <source>
        <dbReference type="ARBA" id="ARBA00022692"/>
    </source>
</evidence>
<feature type="transmembrane region" description="Helical" evidence="9">
    <location>
        <begin position="138"/>
        <end position="163"/>
    </location>
</feature>
<feature type="transmembrane region" description="Helical" evidence="9">
    <location>
        <begin position="80"/>
        <end position="106"/>
    </location>
</feature>
<keyword evidence="2" id="KW-0813">Transport</keyword>
<dbReference type="InterPro" id="IPR005829">
    <property type="entry name" value="Sugar_transporter_CS"/>
</dbReference>
<proteinExistence type="predicted"/>
<dbReference type="PANTHER" id="PTHR23501">
    <property type="entry name" value="MAJOR FACILITATOR SUPERFAMILY"/>
    <property type="match status" value="1"/>
</dbReference>
<evidence type="ECO:0000256" key="9">
    <source>
        <dbReference type="SAM" id="Phobius"/>
    </source>
</evidence>
<feature type="transmembrane region" description="Helical" evidence="9">
    <location>
        <begin position="243"/>
        <end position="261"/>
    </location>
</feature>
<keyword evidence="6 9" id="KW-0472">Membrane</keyword>
<dbReference type="CDD" id="cd17321">
    <property type="entry name" value="MFS_MMR_MDR_like"/>
    <property type="match status" value="1"/>
</dbReference>
<feature type="compositionally biased region" description="Low complexity" evidence="8">
    <location>
        <begin position="218"/>
        <end position="233"/>
    </location>
</feature>
<dbReference type="InterPro" id="IPR020846">
    <property type="entry name" value="MFS_dom"/>
</dbReference>
<dbReference type="PROSITE" id="PS00216">
    <property type="entry name" value="SUGAR_TRANSPORT_1"/>
    <property type="match status" value="1"/>
</dbReference>
<dbReference type="Pfam" id="PF07690">
    <property type="entry name" value="MFS_1"/>
    <property type="match status" value="1"/>
</dbReference>
<dbReference type="InterPro" id="IPR011701">
    <property type="entry name" value="MFS"/>
</dbReference>
<feature type="transmembrane region" description="Helical" evidence="9">
    <location>
        <begin position="50"/>
        <end position="68"/>
    </location>
</feature>
<evidence type="ECO:0000313" key="11">
    <source>
        <dbReference type="EMBL" id="MFC4135940.1"/>
    </source>
</evidence>
<reference evidence="12" key="1">
    <citation type="journal article" date="2019" name="Int. J. Syst. Evol. Microbiol.">
        <title>The Global Catalogue of Microorganisms (GCM) 10K type strain sequencing project: providing services to taxonomists for standard genome sequencing and annotation.</title>
        <authorList>
            <consortium name="The Broad Institute Genomics Platform"/>
            <consortium name="The Broad Institute Genome Sequencing Center for Infectious Disease"/>
            <person name="Wu L."/>
            <person name="Ma J."/>
        </authorList>
    </citation>
    <scope>NUCLEOTIDE SEQUENCE [LARGE SCALE GENOMIC DNA]</scope>
    <source>
        <strain evidence="12">CGMCC 4.7289</strain>
    </source>
</reference>
<dbReference type="EMBL" id="JBHSAY010000028">
    <property type="protein sequence ID" value="MFC4135940.1"/>
    <property type="molecule type" value="Genomic_DNA"/>
</dbReference>
<gene>
    <name evidence="11" type="ORF">ACFOZ4_35500</name>
</gene>
<feature type="transmembrane region" description="Helical" evidence="9">
    <location>
        <begin position="349"/>
        <end position="368"/>
    </location>
</feature>
<feature type="transmembrane region" description="Helical" evidence="9">
    <location>
        <begin position="169"/>
        <end position="188"/>
    </location>
</feature>
<dbReference type="Gene3D" id="1.20.1250.20">
    <property type="entry name" value="MFS general substrate transporter like domains"/>
    <property type="match status" value="1"/>
</dbReference>
<keyword evidence="3" id="KW-0997">Cell inner membrane</keyword>
<feature type="transmembrane region" description="Helical" evidence="9">
    <location>
        <begin position="375"/>
        <end position="394"/>
    </location>
</feature>
<keyword evidence="12" id="KW-1185">Reference proteome</keyword>
<accession>A0ABV8LYR8</accession>
<feature type="transmembrane region" description="Helical" evidence="9">
    <location>
        <begin position="443"/>
        <end position="468"/>
    </location>
</feature>
<dbReference type="InterPro" id="IPR036259">
    <property type="entry name" value="MFS_trans_sf"/>
</dbReference>
<dbReference type="PROSITE" id="PS50850">
    <property type="entry name" value="MFS"/>
    <property type="match status" value="1"/>
</dbReference>
<feature type="transmembrane region" description="Helical" evidence="9">
    <location>
        <begin position="273"/>
        <end position="291"/>
    </location>
</feature>
<evidence type="ECO:0000313" key="12">
    <source>
        <dbReference type="Proteomes" id="UP001595816"/>
    </source>
</evidence>
<dbReference type="RefSeq" id="WP_253762524.1">
    <property type="nucleotide sequence ID" value="NZ_JAMZDZ010000001.1"/>
</dbReference>
<evidence type="ECO:0000256" key="8">
    <source>
        <dbReference type="SAM" id="MobiDB-lite"/>
    </source>
</evidence>
<dbReference type="Proteomes" id="UP001595816">
    <property type="component" value="Unassembled WGS sequence"/>
</dbReference>
<comment type="subcellular location">
    <subcellularLocation>
        <location evidence="1">Cell inner membrane</location>
        <topology evidence="1">Multi-pass membrane protein</topology>
    </subcellularLocation>
</comment>
<feature type="transmembrane region" description="Helical" evidence="9">
    <location>
        <begin position="513"/>
        <end position="532"/>
    </location>
</feature>
<keyword evidence="3" id="KW-1003">Cell membrane</keyword>
<evidence type="ECO:0000256" key="7">
    <source>
        <dbReference type="ARBA" id="ARBA00044273"/>
    </source>
</evidence>
<feature type="transmembrane region" description="Helical" evidence="9">
    <location>
        <begin position="311"/>
        <end position="329"/>
    </location>
</feature>
<feature type="transmembrane region" description="Helical" evidence="9">
    <location>
        <begin position="414"/>
        <end position="436"/>
    </location>
</feature>
<feature type="domain" description="Major facilitator superfamily (MFS) profile" evidence="10">
    <location>
        <begin position="11"/>
        <end position="536"/>
    </location>
</feature>
<organism evidence="11 12">
    <name type="scientific">Hamadaea flava</name>
    <dbReference type="NCBI Taxonomy" id="1742688"/>
    <lineage>
        <taxon>Bacteria</taxon>
        <taxon>Bacillati</taxon>
        <taxon>Actinomycetota</taxon>
        <taxon>Actinomycetes</taxon>
        <taxon>Micromonosporales</taxon>
        <taxon>Micromonosporaceae</taxon>
        <taxon>Hamadaea</taxon>
    </lineage>
</organism>
<protein>
    <recommendedName>
        <fullName evidence="7">MFS-type drug efflux transporter P55</fullName>
    </recommendedName>
</protein>
<feature type="region of interest" description="Disordered" evidence="8">
    <location>
        <begin position="205"/>
        <end position="236"/>
    </location>
</feature>
<evidence type="ECO:0000256" key="1">
    <source>
        <dbReference type="ARBA" id="ARBA00004429"/>
    </source>
</evidence>
<evidence type="ECO:0000256" key="2">
    <source>
        <dbReference type="ARBA" id="ARBA00022448"/>
    </source>
</evidence>
<keyword evidence="4 9" id="KW-0812">Transmembrane</keyword>